<dbReference type="GO" id="GO:0005506">
    <property type="term" value="F:iron ion binding"/>
    <property type="evidence" value="ECO:0007669"/>
    <property type="project" value="InterPro"/>
</dbReference>
<dbReference type="InterPro" id="IPR002401">
    <property type="entry name" value="Cyt_P450_E_grp-I"/>
</dbReference>
<dbReference type="PRINTS" id="PR00385">
    <property type="entry name" value="P450"/>
</dbReference>
<feature type="transmembrane region" description="Helical" evidence="5">
    <location>
        <begin position="6"/>
        <end position="26"/>
    </location>
</feature>
<keyword evidence="2 4" id="KW-0479">Metal-binding</keyword>
<evidence type="ECO:0000313" key="6">
    <source>
        <dbReference type="EMBL" id="KJK82542.1"/>
    </source>
</evidence>
<dbReference type="GO" id="GO:0016705">
    <property type="term" value="F:oxidoreductase activity, acting on paired donors, with incorporation or reduction of molecular oxygen"/>
    <property type="evidence" value="ECO:0007669"/>
    <property type="project" value="InterPro"/>
</dbReference>
<keyword evidence="7" id="KW-1185">Reference proteome</keyword>
<evidence type="ECO:0008006" key="8">
    <source>
        <dbReference type="Google" id="ProtNLM"/>
    </source>
</evidence>
<dbReference type="PANTHER" id="PTHR24305:SF168">
    <property type="entry name" value="P450, PUTATIVE (EUROFUNG)-RELATED"/>
    <property type="match status" value="1"/>
</dbReference>
<evidence type="ECO:0000256" key="1">
    <source>
        <dbReference type="ARBA" id="ARBA00022617"/>
    </source>
</evidence>
<dbReference type="OrthoDB" id="1470350at2759"/>
<dbReference type="PRINTS" id="PR00463">
    <property type="entry name" value="EP450I"/>
</dbReference>
<keyword evidence="5" id="KW-0812">Transmembrane</keyword>
<feature type="binding site" description="axial binding residue" evidence="4">
    <location>
        <position position="432"/>
    </location>
    <ligand>
        <name>heme</name>
        <dbReference type="ChEBI" id="CHEBI:30413"/>
    </ligand>
    <ligandPart>
        <name>Fe</name>
        <dbReference type="ChEBI" id="CHEBI:18248"/>
    </ligandPart>
</feature>
<dbReference type="InterPro" id="IPR001128">
    <property type="entry name" value="Cyt_P450"/>
</dbReference>
<dbReference type="Proteomes" id="UP000054544">
    <property type="component" value="Unassembled WGS sequence"/>
</dbReference>
<dbReference type="AlphaFoldDB" id="A0A0D9P8H4"/>
<sequence>MLSDAVLYGWLALPAILAWLAASTYYRYCRLKHIPGPPSAGFSIWWLLRSTLGGRTHLDLYEVCQKYGPVARVGPNDVVTSDARLAMHMLGARSQYTRSSWYNGLRFEPSKNNIISMRDDALHAVIRSKMAGGYSGKEVDHLEPKVDSSVQNLVRLLDSYVRDGRPFDLARKIHFFALDVISELAFGEPFGDLTTDSDVHSLVTDIETYLPYLIVSTVMSWMIPVLGLPVFRPLMPSEHDVLGIGRLVGIAKRVAAERYGPSKKTQRDMVGSFVARGLTQEQAENEIAAQIIAGSDTTATGIRATLLHVMTNPRVLARLQAEIRAAELSWPVAGDAEIRKMPFVQATIKEGLRMLPPVAGFMSKEVPADGDCWNGVSFPSGTRIGLCMVGILRQRDVFGEDADEFRPERWLAATPEMEATWGLVFGSGKWACLGKNIARMELNKVLVEVLRRFDLTLIDPMNPWKSINCGVFLQSEFWGVVGRGVCDSNLGSHCIYPRLLWFISATL</sequence>
<dbReference type="STRING" id="1291518.A0A0D9P8H4"/>
<reference evidence="7" key="1">
    <citation type="journal article" date="2014" name="BMC Genomics">
        <title>The genome sequence of the biocontrol fungus Metarhizium anisopliae and comparative genomics of Metarhizium species.</title>
        <authorList>
            <person name="Pattemore J.A."/>
            <person name="Hane J.K."/>
            <person name="Williams A.H."/>
            <person name="Wilson B.A."/>
            <person name="Stodart B.J."/>
            <person name="Ash G.J."/>
        </authorList>
    </citation>
    <scope>NUCLEOTIDE SEQUENCE [LARGE SCALE GENOMIC DNA]</scope>
    <source>
        <strain evidence="7">BRIP 53293</strain>
    </source>
</reference>
<feature type="transmembrane region" description="Helical" evidence="5">
    <location>
        <begin position="209"/>
        <end position="231"/>
    </location>
</feature>
<proteinExistence type="predicted"/>
<dbReference type="SUPFAM" id="SSF48264">
    <property type="entry name" value="Cytochrome P450"/>
    <property type="match status" value="1"/>
</dbReference>
<keyword evidence="5" id="KW-1133">Transmembrane helix</keyword>
<dbReference type="GO" id="GO:0020037">
    <property type="term" value="F:heme binding"/>
    <property type="evidence" value="ECO:0007669"/>
    <property type="project" value="InterPro"/>
</dbReference>
<organism evidence="6 7">
    <name type="scientific">Metarhizium anisopliae BRIP 53293</name>
    <dbReference type="NCBI Taxonomy" id="1291518"/>
    <lineage>
        <taxon>Eukaryota</taxon>
        <taxon>Fungi</taxon>
        <taxon>Dikarya</taxon>
        <taxon>Ascomycota</taxon>
        <taxon>Pezizomycotina</taxon>
        <taxon>Sordariomycetes</taxon>
        <taxon>Hypocreomycetidae</taxon>
        <taxon>Hypocreales</taxon>
        <taxon>Clavicipitaceae</taxon>
        <taxon>Metarhizium</taxon>
    </lineage>
</organism>
<accession>A0A0D9P8H4</accession>
<dbReference type="Gene3D" id="1.10.630.10">
    <property type="entry name" value="Cytochrome P450"/>
    <property type="match status" value="1"/>
</dbReference>
<evidence type="ECO:0000256" key="4">
    <source>
        <dbReference type="PIRSR" id="PIRSR602401-1"/>
    </source>
</evidence>
<evidence type="ECO:0000256" key="3">
    <source>
        <dbReference type="ARBA" id="ARBA00023004"/>
    </source>
</evidence>
<evidence type="ECO:0000256" key="5">
    <source>
        <dbReference type="SAM" id="Phobius"/>
    </source>
</evidence>
<dbReference type="CDD" id="cd11060">
    <property type="entry name" value="CYP57A1-like"/>
    <property type="match status" value="1"/>
</dbReference>
<protein>
    <recommendedName>
        <fullName evidence="8">Pisatin demethylase</fullName>
    </recommendedName>
</protein>
<dbReference type="InterPro" id="IPR036396">
    <property type="entry name" value="Cyt_P450_sf"/>
</dbReference>
<keyword evidence="5" id="KW-0472">Membrane</keyword>
<dbReference type="InterPro" id="IPR050121">
    <property type="entry name" value="Cytochrome_P450_monoxygenase"/>
</dbReference>
<dbReference type="EMBL" id="KE384723">
    <property type="protein sequence ID" value="KJK82542.1"/>
    <property type="molecule type" value="Genomic_DNA"/>
</dbReference>
<keyword evidence="1 4" id="KW-0349">Heme</keyword>
<gene>
    <name evidence="6" type="ORF">H634G_02148</name>
</gene>
<evidence type="ECO:0000256" key="2">
    <source>
        <dbReference type="ARBA" id="ARBA00022723"/>
    </source>
</evidence>
<dbReference type="Pfam" id="PF00067">
    <property type="entry name" value="p450"/>
    <property type="match status" value="1"/>
</dbReference>
<evidence type="ECO:0000313" key="7">
    <source>
        <dbReference type="Proteomes" id="UP000054544"/>
    </source>
</evidence>
<dbReference type="PANTHER" id="PTHR24305">
    <property type="entry name" value="CYTOCHROME P450"/>
    <property type="match status" value="1"/>
</dbReference>
<keyword evidence="3 4" id="KW-0408">Iron</keyword>
<name>A0A0D9P8H4_METAN</name>
<comment type="cofactor">
    <cofactor evidence="4">
        <name>heme</name>
        <dbReference type="ChEBI" id="CHEBI:30413"/>
    </cofactor>
</comment>
<dbReference type="GO" id="GO:0004497">
    <property type="term" value="F:monooxygenase activity"/>
    <property type="evidence" value="ECO:0007669"/>
    <property type="project" value="InterPro"/>
</dbReference>